<reference evidence="3" key="1">
    <citation type="submission" date="2024-07" db="EMBL/GenBank/DDBJ databases">
        <title>Two chromosome-level genome assemblies of Korean endemic species Abeliophyllum distichum and Forsythia ovata (Oleaceae).</title>
        <authorList>
            <person name="Jang H."/>
        </authorList>
    </citation>
    <scope>NUCLEOTIDE SEQUENCE [LARGE SCALE GENOMIC DNA]</scope>
</reference>
<gene>
    <name evidence="2" type="ORF">Fot_02538</name>
</gene>
<accession>A0ABD1X758</accession>
<sequence>MAMGCQRFDSASLRTQSLRLRSSRPYLTNMSEVPMFFLTERDYKVIGDLYSFKGDFSGIICTDHLFVKHQLMPMGGEDVEVLEDDALGRAKKPRTAYSKSSHQDRKIGMFSKSSNELALPKEVEPPISLELGHIKKVMEERPVDIYPNVLNMLPNPASKAAVEGPGPLQGPSHLAVGVCVRAEERGETLKENQKKLKVDLVSFDADVVEFLNKYDHAIQAQDVTAKALAEANSLKNGLVDKIAQLEKAVENLKIECSNLKEANLKLDEGTEEVVKAGVENFRNQFDFTSDYENIQSFFETGLATAVGFCPASPFLEHSPFLGFDIGPFVQFLFIASRSWHIGIVRDAAH</sequence>
<keyword evidence="3" id="KW-1185">Reference proteome</keyword>
<organism evidence="2 3">
    <name type="scientific">Forsythia ovata</name>
    <dbReference type="NCBI Taxonomy" id="205694"/>
    <lineage>
        <taxon>Eukaryota</taxon>
        <taxon>Viridiplantae</taxon>
        <taxon>Streptophyta</taxon>
        <taxon>Embryophyta</taxon>
        <taxon>Tracheophyta</taxon>
        <taxon>Spermatophyta</taxon>
        <taxon>Magnoliopsida</taxon>
        <taxon>eudicotyledons</taxon>
        <taxon>Gunneridae</taxon>
        <taxon>Pentapetalae</taxon>
        <taxon>asterids</taxon>
        <taxon>lamiids</taxon>
        <taxon>Lamiales</taxon>
        <taxon>Oleaceae</taxon>
        <taxon>Forsythieae</taxon>
        <taxon>Forsythia</taxon>
    </lineage>
</organism>
<evidence type="ECO:0000256" key="1">
    <source>
        <dbReference type="SAM" id="Coils"/>
    </source>
</evidence>
<evidence type="ECO:0000313" key="3">
    <source>
        <dbReference type="Proteomes" id="UP001604277"/>
    </source>
</evidence>
<dbReference type="Proteomes" id="UP001604277">
    <property type="component" value="Unassembled WGS sequence"/>
</dbReference>
<proteinExistence type="predicted"/>
<protein>
    <submittedName>
        <fullName evidence="2">Uncharacterized protein</fullName>
    </submittedName>
</protein>
<dbReference type="AlphaFoldDB" id="A0ABD1X758"/>
<dbReference type="EMBL" id="JBFOLJ010000001">
    <property type="protein sequence ID" value="KAL2557799.1"/>
    <property type="molecule type" value="Genomic_DNA"/>
</dbReference>
<evidence type="ECO:0000313" key="2">
    <source>
        <dbReference type="EMBL" id="KAL2557799.1"/>
    </source>
</evidence>
<comment type="caution">
    <text evidence="2">The sequence shown here is derived from an EMBL/GenBank/DDBJ whole genome shotgun (WGS) entry which is preliminary data.</text>
</comment>
<keyword evidence="1" id="KW-0175">Coiled coil</keyword>
<feature type="coiled-coil region" evidence="1">
    <location>
        <begin position="228"/>
        <end position="262"/>
    </location>
</feature>
<name>A0ABD1X758_9LAMI</name>